<evidence type="ECO:0000256" key="1">
    <source>
        <dbReference type="SAM" id="MobiDB-lite"/>
    </source>
</evidence>
<dbReference type="EMBL" id="OZ034820">
    <property type="protein sequence ID" value="CAL1399174.1"/>
    <property type="molecule type" value="Genomic_DNA"/>
</dbReference>
<keyword evidence="2" id="KW-1133">Transmembrane helix</keyword>
<dbReference type="AlphaFoldDB" id="A0AAV2FMJ3"/>
<protein>
    <submittedName>
        <fullName evidence="3">Uncharacterized protein</fullName>
    </submittedName>
</protein>
<feature type="region of interest" description="Disordered" evidence="1">
    <location>
        <begin position="1"/>
        <end position="30"/>
    </location>
</feature>
<keyword evidence="2" id="KW-0812">Transmembrane</keyword>
<proteinExistence type="predicted"/>
<keyword evidence="4" id="KW-1185">Reference proteome</keyword>
<feature type="transmembrane region" description="Helical" evidence="2">
    <location>
        <begin position="44"/>
        <end position="62"/>
    </location>
</feature>
<keyword evidence="2" id="KW-0472">Membrane</keyword>
<evidence type="ECO:0000313" key="4">
    <source>
        <dbReference type="Proteomes" id="UP001497516"/>
    </source>
</evidence>
<reference evidence="3 4" key="1">
    <citation type="submission" date="2024-04" db="EMBL/GenBank/DDBJ databases">
        <authorList>
            <person name="Fracassetti M."/>
        </authorList>
    </citation>
    <scope>NUCLEOTIDE SEQUENCE [LARGE SCALE GENOMIC DNA]</scope>
</reference>
<name>A0AAV2FMJ3_9ROSI</name>
<evidence type="ECO:0000313" key="3">
    <source>
        <dbReference type="EMBL" id="CAL1399174.1"/>
    </source>
</evidence>
<dbReference type="Proteomes" id="UP001497516">
    <property type="component" value="Chromosome 7"/>
</dbReference>
<organism evidence="3 4">
    <name type="scientific">Linum trigynum</name>
    <dbReference type="NCBI Taxonomy" id="586398"/>
    <lineage>
        <taxon>Eukaryota</taxon>
        <taxon>Viridiplantae</taxon>
        <taxon>Streptophyta</taxon>
        <taxon>Embryophyta</taxon>
        <taxon>Tracheophyta</taxon>
        <taxon>Spermatophyta</taxon>
        <taxon>Magnoliopsida</taxon>
        <taxon>eudicotyledons</taxon>
        <taxon>Gunneridae</taxon>
        <taxon>Pentapetalae</taxon>
        <taxon>rosids</taxon>
        <taxon>fabids</taxon>
        <taxon>Malpighiales</taxon>
        <taxon>Linaceae</taxon>
        <taxon>Linum</taxon>
    </lineage>
</organism>
<feature type="compositionally biased region" description="Basic and acidic residues" evidence="1">
    <location>
        <begin position="1"/>
        <end position="10"/>
    </location>
</feature>
<evidence type="ECO:0000256" key="2">
    <source>
        <dbReference type="SAM" id="Phobius"/>
    </source>
</evidence>
<gene>
    <name evidence="3" type="ORF">LTRI10_LOCUS39365</name>
</gene>
<feature type="compositionally biased region" description="Low complexity" evidence="1">
    <location>
        <begin position="15"/>
        <end position="25"/>
    </location>
</feature>
<sequence>MPSHAIEKSKASGTMMSMNSSAAAANREELQDQRDANMPMAEKIIELVVVGLCMSAQVLLMLKNPQANSFRR</sequence>
<accession>A0AAV2FMJ3</accession>